<protein>
    <recommendedName>
        <fullName evidence="6">WD40 repeat domain-containing protein</fullName>
    </recommendedName>
</protein>
<feature type="repeat" description="WD" evidence="3">
    <location>
        <begin position="19"/>
        <end position="54"/>
    </location>
</feature>
<dbReference type="EMBL" id="JAXCGZ010013340">
    <property type="protein sequence ID" value="KAK7072785.1"/>
    <property type="molecule type" value="Genomic_DNA"/>
</dbReference>
<comment type="caution">
    <text evidence="4">The sequence shown here is derived from an EMBL/GenBank/DDBJ whole genome shotgun (WGS) entry which is preliminary data.</text>
</comment>
<dbReference type="InterPro" id="IPR019775">
    <property type="entry name" value="WD40_repeat_CS"/>
</dbReference>
<dbReference type="Gene3D" id="2.130.10.10">
    <property type="entry name" value="YVTN repeat-like/Quinoprotein amine dehydrogenase"/>
    <property type="match status" value="1"/>
</dbReference>
<dbReference type="SMART" id="SM00320">
    <property type="entry name" value="WD40"/>
    <property type="match status" value="1"/>
</dbReference>
<keyword evidence="2" id="KW-0677">Repeat</keyword>
<dbReference type="GO" id="GO:0042393">
    <property type="term" value="F:histone binding"/>
    <property type="evidence" value="ECO:0007669"/>
    <property type="project" value="TreeGrafter"/>
</dbReference>
<dbReference type="SUPFAM" id="SSF50978">
    <property type="entry name" value="WD40 repeat-like"/>
    <property type="match status" value="1"/>
</dbReference>
<keyword evidence="1 3" id="KW-0853">WD repeat</keyword>
<proteinExistence type="predicted"/>
<dbReference type="PROSITE" id="PS50294">
    <property type="entry name" value="WD_REPEATS_REGION"/>
    <property type="match status" value="1"/>
</dbReference>
<feature type="non-terminal residue" evidence="4">
    <location>
        <position position="54"/>
    </location>
</feature>
<evidence type="ECO:0000256" key="2">
    <source>
        <dbReference type="ARBA" id="ARBA00022737"/>
    </source>
</evidence>
<evidence type="ECO:0000256" key="1">
    <source>
        <dbReference type="ARBA" id="ARBA00022574"/>
    </source>
</evidence>
<evidence type="ECO:0000313" key="4">
    <source>
        <dbReference type="EMBL" id="KAK7072785.1"/>
    </source>
</evidence>
<keyword evidence="5" id="KW-1185">Reference proteome</keyword>
<name>A0AAN8X613_HALRR</name>
<reference evidence="4 5" key="1">
    <citation type="submission" date="2023-11" db="EMBL/GenBank/DDBJ databases">
        <title>Halocaridina rubra genome assembly.</title>
        <authorList>
            <person name="Smith C."/>
        </authorList>
    </citation>
    <scope>NUCLEOTIDE SEQUENCE [LARGE SCALE GENOMIC DNA]</scope>
    <source>
        <strain evidence="4">EP-1</strain>
        <tissue evidence="4">Whole</tissue>
    </source>
</reference>
<dbReference type="PROSITE" id="PS00678">
    <property type="entry name" value="WD_REPEATS_1"/>
    <property type="match status" value="1"/>
</dbReference>
<dbReference type="AlphaFoldDB" id="A0AAN8X613"/>
<evidence type="ECO:0000313" key="5">
    <source>
        <dbReference type="Proteomes" id="UP001381693"/>
    </source>
</evidence>
<dbReference type="Proteomes" id="UP001381693">
    <property type="component" value="Unassembled WGS sequence"/>
</dbReference>
<accession>A0AAN8X613</accession>
<dbReference type="PANTHER" id="PTHR22847">
    <property type="entry name" value="WD40 REPEAT PROTEIN"/>
    <property type="match status" value="1"/>
</dbReference>
<dbReference type="InterPro" id="IPR015943">
    <property type="entry name" value="WD40/YVTN_repeat-like_dom_sf"/>
</dbReference>
<sequence>ADKVIKIWGAYDGKFEKTLSGHKLGISDVAWSHDSRLLVSASDDKTLKIWELAS</sequence>
<dbReference type="GO" id="GO:0048188">
    <property type="term" value="C:Set1C/COMPASS complex"/>
    <property type="evidence" value="ECO:0007669"/>
    <property type="project" value="TreeGrafter"/>
</dbReference>
<dbReference type="PROSITE" id="PS50082">
    <property type="entry name" value="WD_REPEATS_2"/>
    <property type="match status" value="1"/>
</dbReference>
<dbReference type="InterPro" id="IPR036322">
    <property type="entry name" value="WD40_repeat_dom_sf"/>
</dbReference>
<dbReference type="PANTHER" id="PTHR22847:SF637">
    <property type="entry name" value="WD REPEAT DOMAIN 5B"/>
    <property type="match status" value="1"/>
</dbReference>
<dbReference type="Pfam" id="PF00400">
    <property type="entry name" value="WD40"/>
    <property type="match status" value="1"/>
</dbReference>
<evidence type="ECO:0008006" key="6">
    <source>
        <dbReference type="Google" id="ProtNLM"/>
    </source>
</evidence>
<feature type="non-terminal residue" evidence="4">
    <location>
        <position position="1"/>
    </location>
</feature>
<gene>
    <name evidence="4" type="ORF">SK128_024413</name>
</gene>
<dbReference type="InterPro" id="IPR001680">
    <property type="entry name" value="WD40_rpt"/>
</dbReference>
<organism evidence="4 5">
    <name type="scientific">Halocaridina rubra</name>
    <name type="common">Hawaiian red shrimp</name>
    <dbReference type="NCBI Taxonomy" id="373956"/>
    <lineage>
        <taxon>Eukaryota</taxon>
        <taxon>Metazoa</taxon>
        <taxon>Ecdysozoa</taxon>
        <taxon>Arthropoda</taxon>
        <taxon>Crustacea</taxon>
        <taxon>Multicrustacea</taxon>
        <taxon>Malacostraca</taxon>
        <taxon>Eumalacostraca</taxon>
        <taxon>Eucarida</taxon>
        <taxon>Decapoda</taxon>
        <taxon>Pleocyemata</taxon>
        <taxon>Caridea</taxon>
        <taxon>Atyoidea</taxon>
        <taxon>Atyidae</taxon>
        <taxon>Halocaridina</taxon>
    </lineage>
</organism>
<evidence type="ECO:0000256" key="3">
    <source>
        <dbReference type="PROSITE-ProRule" id="PRU00221"/>
    </source>
</evidence>